<dbReference type="AlphaFoldDB" id="A0A6J4J525"/>
<accession>A0A6J4J525</accession>
<gene>
    <name evidence="2" type="ORF">AVDCRST_MAG26-2695</name>
</gene>
<evidence type="ECO:0000256" key="1">
    <source>
        <dbReference type="SAM" id="MobiDB-lite"/>
    </source>
</evidence>
<sequence>MALAKDQESVETFFTNRPHPVTVGKSVQSVNSRVSSRSASYSFPLRNQRSAQSLQQCRS</sequence>
<feature type="region of interest" description="Disordered" evidence="1">
    <location>
        <begin position="37"/>
        <end position="59"/>
    </location>
</feature>
<proteinExistence type="predicted"/>
<organism evidence="2">
    <name type="scientific">uncultured Chloroflexia bacterium</name>
    <dbReference type="NCBI Taxonomy" id="1672391"/>
    <lineage>
        <taxon>Bacteria</taxon>
        <taxon>Bacillati</taxon>
        <taxon>Chloroflexota</taxon>
        <taxon>Chloroflexia</taxon>
        <taxon>environmental samples</taxon>
    </lineage>
</organism>
<reference evidence="2" key="1">
    <citation type="submission" date="2020-02" db="EMBL/GenBank/DDBJ databases">
        <authorList>
            <person name="Meier V. D."/>
        </authorList>
    </citation>
    <scope>NUCLEOTIDE SEQUENCE</scope>
    <source>
        <strain evidence="2">AVDCRST_MAG26</strain>
    </source>
</reference>
<evidence type="ECO:0000313" key="2">
    <source>
        <dbReference type="EMBL" id="CAA9268502.1"/>
    </source>
</evidence>
<protein>
    <submittedName>
        <fullName evidence="2">Uncharacterized protein</fullName>
    </submittedName>
</protein>
<name>A0A6J4J525_9CHLR</name>
<feature type="compositionally biased region" description="Polar residues" evidence="1">
    <location>
        <begin position="45"/>
        <end position="59"/>
    </location>
</feature>
<dbReference type="EMBL" id="CADCTK010000627">
    <property type="protein sequence ID" value="CAA9268502.1"/>
    <property type="molecule type" value="Genomic_DNA"/>
</dbReference>